<dbReference type="RefSeq" id="WP_135622282.1">
    <property type="nucleotide sequence ID" value="NZ_CP054491.1"/>
</dbReference>
<organism evidence="1 2">
    <name type="scientific">Candidatus Reidiella endopervernicosa</name>
    <dbReference type="NCBI Taxonomy" id="2738883"/>
    <lineage>
        <taxon>Bacteria</taxon>
        <taxon>Pseudomonadati</taxon>
        <taxon>Pseudomonadota</taxon>
        <taxon>Gammaproteobacteria</taxon>
        <taxon>Candidatus Reidiella</taxon>
    </lineage>
</organism>
<accession>A0A6N0HSY5</accession>
<evidence type="ECO:0000313" key="2">
    <source>
        <dbReference type="Proteomes" id="UP000509658"/>
    </source>
</evidence>
<dbReference type="Proteomes" id="UP000509658">
    <property type="component" value="Chromosome"/>
</dbReference>
<dbReference type="KEGG" id="rev:HUE57_03485"/>
<sequence length="191" mass="21754">MSAIKSRRERGASTTQFVVILVLLGVLITVATDRIWTLRMSAERVGVEHLIASLKSALAARMTSIVVKEGAMGWARLDRVNPMSLLGNDPDAGIVAGKLPWNYIGERDTLTPTEIPVHRWYFDRQQRMLVYRVLFDEAFESTLTGPKRIRLQLLLDYEDDNRNGSHDAGERVRAISLQVLDRYRWLESEKS</sequence>
<evidence type="ECO:0008006" key="3">
    <source>
        <dbReference type="Google" id="ProtNLM"/>
    </source>
</evidence>
<reference evidence="1 2" key="1">
    <citation type="submission" date="2020-05" db="EMBL/GenBank/DDBJ databases">
        <title>Horizontal transmission and recombination maintain forever young bacterial symbiont genomes.</title>
        <authorList>
            <person name="Russell S.L."/>
            <person name="Pepper-Tunick E."/>
            <person name="Svedberg J."/>
            <person name="Byrne A."/>
            <person name="Ruelas Castillo J."/>
            <person name="Vollmers C."/>
            <person name="Beinart R.A."/>
            <person name="Corbett-Detig R."/>
        </authorList>
    </citation>
    <scope>NUCLEOTIDE SEQUENCE [LARGE SCALE GENOMIC DNA]</scope>
    <source>
        <strain evidence="1">Santa_Monica_outfall</strain>
    </source>
</reference>
<evidence type="ECO:0000313" key="1">
    <source>
        <dbReference type="EMBL" id="QKQ25462.1"/>
    </source>
</evidence>
<gene>
    <name evidence="1" type="ORF">HUE57_03485</name>
</gene>
<protein>
    <recommendedName>
        <fullName evidence="3">Type II secretion system protein</fullName>
    </recommendedName>
</protein>
<dbReference type="EMBL" id="CP054491">
    <property type="protein sequence ID" value="QKQ25462.1"/>
    <property type="molecule type" value="Genomic_DNA"/>
</dbReference>
<keyword evidence="2" id="KW-1185">Reference proteome</keyword>
<name>A0A6N0HSY5_9GAMM</name>
<dbReference type="AlphaFoldDB" id="A0A6N0HSY5"/>
<proteinExistence type="predicted"/>